<gene>
    <name evidence="1" type="ORF">Q8A64_18490</name>
</gene>
<protein>
    <submittedName>
        <fullName evidence="1">GYD domain-containing protein</fullName>
    </submittedName>
</protein>
<evidence type="ECO:0000313" key="2">
    <source>
        <dbReference type="Proteomes" id="UP001225596"/>
    </source>
</evidence>
<proteinExistence type="predicted"/>
<dbReference type="Pfam" id="PF08734">
    <property type="entry name" value="GYD"/>
    <property type="match status" value="1"/>
</dbReference>
<dbReference type="InterPro" id="IPR014845">
    <property type="entry name" value="GYD/TTHA1554"/>
</dbReference>
<accession>A0ABU1BTS0</accession>
<evidence type="ECO:0000313" key="1">
    <source>
        <dbReference type="EMBL" id="MDQ9172397.1"/>
    </source>
</evidence>
<keyword evidence="2" id="KW-1185">Reference proteome</keyword>
<dbReference type="Proteomes" id="UP001225596">
    <property type="component" value="Unassembled WGS sequence"/>
</dbReference>
<reference evidence="1 2" key="1">
    <citation type="submission" date="2023-08" db="EMBL/GenBank/DDBJ databases">
        <title>Oxalobacteraceae gen .nov., isolated from river sludge outside the plant.</title>
        <authorList>
            <person name="Zhao S.Y."/>
        </authorList>
    </citation>
    <scope>NUCLEOTIDE SEQUENCE [LARGE SCALE GENOMIC DNA]</scope>
    <source>
        <strain evidence="1 2">R-40</strain>
    </source>
</reference>
<name>A0ABU1BTS0_9BURK</name>
<comment type="caution">
    <text evidence="1">The sequence shown here is derived from an EMBL/GenBank/DDBJ whole genome shotgun (WGS) entry which is preliminary data.</text>
</comment>
<organism evidence="1 2">
    <name type="scientific">Keguizhuia sedimenti</name>
    <dbReference type="NCBI Taxonomy" id="3064264"/>
    <lineage>
        <taxon>Bacteria</taxon>
        <taxon>Pseudomonadati</taxon>
        <taxon>Pseudomonadota</taxon>
        <taxon>Betaproteobacteria</taxon>
        <taxon>Burkholderiales</taxon>
        <taxon>Oxalobacteraceae</taxon>
        <taxon>Keguizhuia</taxon>
    </lineage>
</organism>
<dbReference type="EMBL" id="JAUYVH010000024">
    <property type="protein sequence ID" value="MDQ9172397.1"/>
    <property type="molecule type" value="Genomic_DNA"/>
</dbReference>
<dbReference type="RefSeq" id="WP_338438451.1">
    <property type="nucleotide sequence ID" value="NZ_JAUYVH010000024.1"/>
</dbReference>
<sequence>MPKYLIEVNYVGEGINGLLKEGGTRRRAAVDDLFKSMNGTLEAFYFAFGEKDVFIIGDLPDNAAATALVLRVNASGAALCNTKVLILPSEVDEAVKKTFTYRPPGYEVDPNEVAKWDNEGGHLPQEERGIFEPASNLLR</sequence>